<dbReference type="GO" id="GO:0006955">
    <property type="term" value="P:immune response"/>
    <property type="evidence" value="ECO:0007669"/>
    <property type="project" value="InterPro"/>
</dbReference>
<dbReference type="PROSITE" id="PS51642">
    <property type="entry name" value="HEMOPEXIN_2"/>
    <property type="match status" value="1"/>
</dbReference>
<dbReference type="InterPro" id="IPR036024">
    <property type="entry name" value="Somatomedin_B-like_dom_sf"/>
</dbReference>
<feature type="domain" description="SMB" evidence="9">
    <location>
        <begin position="32"/>
        <end position="75"/>
    </location>
</feature>
<dbReference type="SMART" id="SM00120">
    <property type="entry name" value="HX"/>
    <property type="match status" value="2"/>
</dbReference>
<dbReference type="GO" id="GO:0005615">
    <property type="term" value="C:extracellular space"/>
    <property type="evidence" value="ECO:0007669"/>
    <property type="project" value="TreeGrafter"/>
</dbReference>
<evidence type="ECO:0000256" key="2">
    <source>
        <dbReference type="ARBA" id="ARBA00022525"/>
    </source>
</evidence>
<feature type="compositionally biased region" description="Low complexity" evidence="7">
    <location>
        <begin position="639"/>
        <end position="651"/>
    </location>
</feature>
<dbReference type="InterPro" id="IPR020436">
    <property type="entry name" value="SMB_chordata"/>
</dbReference>
<evidence type="ECO:0000256" key="7">
    <source>
        <dbReference type="SAM" id="MobiDB-lite"/>
    </source>
</evidence>
<feature type="region of interest" description="Disordered" evidence="7">
    <location>
        <begin position="521"/>
        <end position="545"/>
    </location>
</feature>
<dbReference type="InterPro" id="IPR051298">
    <property type="entry name" value="Heme_transport/Cell_adhesion"/>
</dbReference>
<feature type="compositionally biased region" description="Basic and acidic residues" evidence="7">
    <location>
        <begin position="316"/>
        <end position="326"/>
    </location>
</feature>
<dbReference type="PANTHER" id="PTHR22917">
    <property type="entry name" value="HEMOPEXIN DOMAIN-CONTAINING PROTEIN"/>
    <property type="match status" value="1"/>
</dbReference>
<feature type="compositionally biased region" description="Low complexity" evidence="7">
    <location>
        <begin position="297"/>
        <end position="309"/>
    </location>
</feature>
<organism evidence="10 11">
    <name type="scientific">Anas platyrhynchos platyrhynchos</name>
    <name type="common">Northern mallard</name>
    <dbReference type="NCBI Taxonomy" id="8840"/>
    <lineage>
        <taxon>Eukaryota</taxon>
        <taxon>Metazoa</taxon>
        <taxon>Chordata</taxon>
        <taxon>Craniata</taxon>
        <taxon>Vertebrata</taxon>
        <taxon>Euteleostomi</taxon>
        <taxon>Archelosauria</taxon>
        <taxon>Archosauria</taxon>
        <taxon>Dinosauria</taxon>
        <taxon>Saurischia</taxon>
        <taxon>Theropoda</taxon>
        <taxon>Coelurosauria</taxon>
        <taxon>Aves</taxon>
        <taxon>Neognathae</taxon>
        <taxon>Galloanserae</taxon>
        <taxon>Anseriformes</taxon>
        <taxon>Anatidae</taxon>
        <taxon>Anatinae</taxon>
        <taxon>Anas</taxon>
    </lineage>
</organism>
<feature type="compositionally biased region" description="Low complexity" evidence="7">
    <location>
        <begin position="281"/>
        <end position="290"/>
    </location>
</feature>
<feature type="compositionally biased region" description="Low complexity" evidence="7">
    <location>
        <begin position="602"/>
        <end position="615"/>
    </location>
</feature>
<dbReference type="Gene3D" id="2.110.10.10">
    <property type="entry name" value="Hemopexin-like domain"/>
    <property type="match status" value="1"/>
</dbReference>
<protein>
    <submittedName>
        <fullName evidence="10">Proteoglycan 4</fullName>
    </submittedName>
</protein>
<evidence type="ECO:0000256" key="8">
    <source>
        <dbReference type="SAM" id="SignalP"/>
    </source>
</evidence>
<feature type="compositionally biased region" description="Basic and acidic residues" evidence="7">
    <location>
        <begin position="572"/>
        <end position="601"/>
    </location>
</feature>
<dbReference type="PRINTS" id="PR00022">
    <property type="entry name" value="SOMATOMEDINB"/>
</dbReference>
<feature type="compositionally biased region" description="Low complexity" evidence="7">
    <location>
        <begin position="192"/>
        <end position="202"/>
    </location>
</feature>
<dbReference type="SUPFAM" id="SSF90188">
    <property type="entry name" value="Somatomedin B domain"/>
    <property type="match status" value="2"/>
</dbReference>
<dbReference type="Pfam" id="PF01033">
    <property type="entry name" value="Somatomedin_B"/>
    <property type="match status" value="2"/>
</dbReference>
<dbReference type="Ensembl" id="ENSAPLT00000033480.1">
    <property type="protein sequence ID" value="ENSAPLP00000016908.1"/>
    <property type="gene ID" value="ENSAPLG00000012642.2"/>
</dbReference>
<feature type="domain" description="SMB" evidence="9">
    <location>
        <begin position="76"/>
        <end position="114"/>
    </location>
</feature>
<feature type="compositionally biased region" description="Low complexity" evidence="7">
    <location>
        <begin position="329"/>
        <end position="338"/>
    </location>
</feature>
<feature type="compositionally biased region" description="Low complexity" evidence="7">
    <location>
        <begin position="364"/>
        <end position="380"/>
    </location>
</feature>
<keyword evidence="2" id="KW-0964">Secreted</keyword>
<proteinExistence type="predicted"/>
<dbReference type="GeneTree" id="ENSGT00530000063751"/>
<keyword evidence="11" id="KW-1185">Reference proteome</keyword>
<feature type="region of interest" description="Disordered" evidence="7">
    <location>
        <begin position="136"/>
        <end position="501"/>
    </location>
</feature>
<reference evidence="10 11" key="1">
    <citation type="submission" date="2017-10" db="EMBL/GenBank/DDBJ databases">
        <title>A new Pekin duck reference genome.</title>
        <authorList>
            <person name="Hou Z.-C."/>
            <person name="Zhou Z.-K."/>
            <person name="Zhu F."/>
            <person name="Hou S.-S."/>
        </authorList>
    </citation>
    <scope>NUCLEOTIDE SEQUENCE [LARGE SCALE GENOMIC DNA]</scope>
</reference>
<reference evidence="10" key="2">
    <citation type="submission" date="2025-08" db="UniProtKB">
        <authorList>
            <consortium name="Ensembl"/>
        </authorList>
    </citation>
    <scope>IDENTIFICATION</scope>
</reference>
<name>A0A493STT2_ANAPP</name>
<dbReference type="PROSITE" id="PS50958">
    <property type="entry name" value="SMB_2"/>
    <property type="match status" value="2"/>
</dbReference>
<evidence type="ECO:0000259" key="9">
    <source>
        <dbReference type="PROSITE" id="PS50958"/>
    </source>
</evidence>
<feature type="compositionally biased region" description="Acidic residues" evidence="7">
    <location>
        <begin position="208"/>
        <end position="218"/>
    </location>
</feature>
<evidence type="ECO:0000256" key="5">
    <source>
        <dbReference type="ARBA" id="ARBA00023157"/>
    </source>
</evidence>
<feature type="signal peptide" evidence="8">
    <location>
        <begin position="1"/>
        <end position="30"/>
    </location>
</feature>
<feature type="compositionally biased region" description="Low complexity" evidence="7">
    <location>
        <begin position="145"/>
        <end position="185"/>
    </location>
</feature>
<gene>
    <name evidence="10" type="primary">PRG4</name>
</gene>
<dbReference type="OMA" id="RRITDVW"/>
<dbReference type="InterPro" id="IPR018487">
    <property type="entry name" value="Hemopexin-like_repeat"/>
</dbReference>
<evidence type="ECO:0000256" key="3">
    <source>
        <dbReference type="ARBA" id="ARBA00022729"/>
    </source>
</evidence>
<keyword evidence="5" id="KW-1015">Disulfide bond</keyword>
<evidence type="ECO:0000256" key="1">
    <source>
        <dbReference type="ARBA" id="ARBA00004613"/>
    </source>
</evidence>
<dbReference type="InterPro" id="IPR018486">
    <property type="entry name" value="Hemopexin_CS"/>
</dbReference>
<feature type="compositionally biased region" description="Polar residues" evidence="7">
    <location>
        <begin position="449"/>
        <end position="465"/>
    </location>
</feature>
<dbReference type="Pfam" id="PF00045">
    <property type="entry name" value="Hemopexin"/>
    <property type="match status" value="1"/>
</dbReference>
<dbReference type="PROSITE" id="PS00524">
    <property type="entry name" value="SMB_1"/>
    <property type="match status" value="2"/>
</dbReference>
<comment type="subcellular location">
    <subcellularLocation>
        <location evidence="1">Secreted</location>
    </subcellularLocation>
</comment>
<keyword evidence="3 8" id="KW-0732">Signal</keyword>
<feature type="compositionally biased region" description="Low complexity" evidence="7">
    <location>
        <begin position="265"/>
        <end position="274"/>
    </location>
</feature>
<dbReference type="SUPFAM" id="SSF50923">
    <property type="entry name" value="Hemopexin-like domain"/>
    <property type="match status" value="1"/>
</dbReference>
<dbReference type="AlphaFoldDB" id="A0A493STT2"/>
<evidence type="ECO:0000313" key="11">
    <source>
        <dbReference type="Proteomes" id="UP000016666"/>
    </source>
</evidence>
<feature type="compositionally biased region" description="Low complexity" evidence="7">
    <location>
        <begin position="476"/>
        <end position="486"/>
    </location>
</feature>
<dbReference type="Proteomes" id="UP000016666">
    <property type="component" value="Chromosome 8"/>
</dbReference>
<reference evidence="10" key="3">
    <citation type="submission" date="2025-09" db="UniProtKB">
        <authorList>
            <consortium name="Ensembl"/>
        </authorList>
    </citation>
    <scope>IDENTIFICATION</scope>
</reference>
<feature type="repeat" description="Hemopexin" evidence="6">
    <location>
        <begin position="948"/>
        <end position="995"/>
    </location>
</feature>
<dbReference type="GO" id="GO:0030247">
    <property type="term" value="F:polysaccharide binding"/>
    <property type="evidence" value="ECO:0007669"/>
    <property type="project" value="InterPro"/>
</dbReference>
<dbReference type="InterPro" id="IPR036375">
    <property type="entry name" value="Hemopexin-like_dom_sf"/>
</dbReference>
<feature type="compositionally biased region" description="Low complexity" evidence="7">
    <location>
        <begin position="249"/>
        <end position="258"/>
    </location>
</feature>
<accession>A0A493STT2</accession>
<feature type="chain" id="PRO_5019852111" evidence="8">
    <location>
        <begin position="31"/>
        <end position="1156"/>
    </location>
</feature>
<dbReference type="InterPro" id="IPR001212">
    <property type="entry name" value="Somatomedin_B_dom"/>
</dbReference>
<dbReference type="PROSITE" id="PS00024">
    <property type="entry name" value="HEMOPEXIN"/>
    <property type="match status" value="1"/>
</dbReference>
<dbReference type="Gene3D" id="4.10.410.20">
    <property type="match status" value="2"/>
</dbReference>
<dbReference type="SMART" id="SM00201">
    <property type="entry name" value="SO"/>
    <property type="match status" value="2"/>
</dbReference>
<keyword evidence="4" id="KW-0677">Repeat</keyword>
<dbReference type="STRING" id="8840.ENSAPLP00000016908"/>
<evidence type="ECO:0000313" key="10">
    <source>
        <dbReference type="Ensembl" id="ENSAPLP00000016908.1"/>
    </source>
</evidence>
<feature type="region of interest" description="Disordered" evidence="7">
    <location>
        <begin position="572"/>
        <end position="651"/>
    </location>
</feature>
<evidence type="ECO:0000256" key="4">
    <source>
        <dbReference type="ARBA" id="ARBA00022737"/>
    </source>
</evidence>
<feature type="compositionally biased region" description="Low complexity" evidence="7">
    <location>
        <begin position="233"/>
        <end position="242"/>
    </location>
</feature>
<dbReference type="PANTHER" id="PTHR22917:SF1">
    <property type="entry name" value="PROTEOGLYCAN 4"/>
    <property type="match status" value="1"/>
</dbReference>
<dbReference type="GO" id="GO:0005044">
    <property type="term" value="F:scavenger receptor activity"/>
    <property type="evidence" value="ECO:0007669"/>
    <property type="project" value="InterPro"/>
</dbReference>
<evidence type="ECO:0000256" key="6">
    <source>
        <dbReference type="PROSITE-ProRule" id="PRU01011"/>
    </source>
</evidence>
<feature type="region of interest" description="Disordered" evidence="7">
    <location>
        <begin position="689"/>
        <end position="713"/>
    </location>
</feature>
<sequence>MSYLKVNIRWNVLCVSLVILSLTLIQEVSSQDLWSCTGRCGEGYSREHGCHCDYNCQYYMECCADFKKVCTVAVSCKGRCFEAFERGRECDCDADCERYGKCCPDYAKHCKEGKKFLYRKIFPTYIYNLHMGSEKMVTSPPPTTKQPDTTPPIKATTVKPSTPKPSLTPTTSITTKPTTSKALETTPEDTEAPTTEEYPTITPKEEEITPEATEEPPTDTDSPVSPEAEETTPEATESPTTPKAEETTPEATEAPTTPKAEETTPEATVAPTTPKAEETTPEATEAPTTPKAEETTPEATVAPTTPEATDALTSPKAEEITPKAEETIPEAPEAPMTPKAEETTLKATDAPTTPKAEEMIPKVTKAPVTPKATEAPTTKADSSTTPQATEAPTTLKAAKKTPKATKAPKTEAESPTTPKAKETTLRATEAPTTKAGSPTIPEVEFTTPALLNSKSDTTTSGEKSATTPVKNDKTTTKPVTTPVTKETTTRRETTTVNKEITTPKKDKTTLLKDILTAGRKDTTTVTKKPTMADDSPEGTDNIPSITPAAKQVVTTAAELEATTVDKKTAVATEKEAIPATEDKTPKPREILAPTVKEEERPVGTVIVTTPAATTPMRKPTMLPTTAKTDSAPKTREIVTTTKSGTTTENKQTVAAAPNECVITTKETTTAGKKEITTLTDEISYTTEKEIEDATEKAPSLDKKEETTVTRERTTTDKKDTIEEMFIVSRGTSKPDIHFQEVTDTRDEPHPANPETMPVKEEPDINKPLIQTVDLPVLPGETQGKCIPVGTKTGSTTKPQVKDVQDLSIQCQKEAHLSRWLTVTWEAGGQYGSPTQWHPGCLPRYVGPAALCPGLHWSWPASLAATLPPQGAGVRSRVLREDREERQHRGVLLSNAFLRFSPHVCLSAYVSHHAGCCPLPPVGHYYWLLNGRSLPTTNPRRISEGWGIPSPIDTVFSRCNCDGKTFFIKGNLYWRFTNGVMDKGYPKPLANGFAGLNGKMVAALPVARYNSRPESVYFIKRDGNMQQYVYRQEPAKKCQRKARITIRYPAFVPRLVIRRRFQRAVGLPTVIQTVRINPYPSGVLRKEVKMTAYWRGLPKVIHSTISVPNYNKPDGYDYYAFSYNRYYSLDVGKRIARPVTALTGKTVSKDWYNCPEK</sequence>